<evidence type="ECO:0000313" key="2">
    <source>
        <dbReference type="EMBL" id="CAK0811816.1"/>
    </source>
</evidence>
<keyword evidence="3" id="KW-1185">Reference proteome</keyword>
<feature type="compositionally biased region" description="Basic and acidic residues" evidence="1">
    <location>
        <begin position="827"/>
        <end position="853"/>
    </location>
</feature>
<evidence type="ECO:0000256" key="1">
    <source>
        <dbReference type="SAM" id="MobiDB-lite"/>
    </source>
</evidence>
<evidence type="ECO:0000313" key="3">
    <source>
        <dbReference type="Proteomes" id="UP001189429"/>
    </source>
</evidence>
<organism evidence="2 3">
    <name type="scientific">Prorocentrum cordatum</name>
    <dbReference type="NCBI Taxonomy" id="2364126"/>
    <lineage>
        <taxon>Eukaryota</taxon>
        <taxon>Sar</taxon>
        <taxon>Alveolata</taxon>
        <taxon>Dinophyceae</taxon>
        <taxon>Prorocentrales</taxon>
        <taxon>Prorocentraceae</taxon>
        <taxon>Prorocentrum</taxon>
    </lineage>
</organism>
<comment type="caution">
    <text evidence="2">The sequence shown here is derived from an EMBL/GenBank/DDBJ whole genome shotgun (WGS) entry which is preliminary data.</text>
</comment>
<dbReference type="SUPFAM" id="SSF48452">
    <property type="entry name" value="TPR-like"/>
    <property type="match status" value="1"/>
</dbReference>
<gene>
    <name evidence="2" type="ORF">PCOR1329_LOCUS16299</name>
</gene>
<name>A0ABN9QZG0_9DINO</name>
<accession>A0ABN9QZG0</accession>
<dbReference type="Gene3D" id="1.25.40.10">
    <property type="entry name" value="Tetratricopeptide repeat domain"/>
    <property type="match status" value="1"/>
</dbReference>
<proteinExistence type="predicted"/>
<feature type="region of interest" description="Disordered" evidence="1">
    <location>
        <begin position="261"/>
        <end position="290"/>
    </location>
</feature>
<dbReference type="EMBL" id="CAUYUJ010004991">
    <property type="protein sequence ID" value="CAK0811816.1"/>
    <property type="molecule type" value="Genomic_DNA"/>
</dbReference>
<feature type="compositionally biased region" description="Basic and acidic residues" evidence="1">
    <location>
        <begin position="807"/>
        <end position="819"/>
    </location>
</feature>
<dbReference type="InterPro" id="IPR011990">
    <property type="entry name" value="TPR-like_helical_dom_sf"/>
</dbReference>
<dbReference type="Proteomes" id="UP001189429">
    <property type="component" value="Unassembled WGS sequence"/>
</dbReference>
<reference evidence="2" key="1">
    <citation type="submission" date="2023-10" db="EMBL/GenBank/DDBJ databases">
        <authorList>
            <person name="Chen Y."/>
            <person name="Shah S."/>
            <person name="Dougan E. K."/>
            <person name="Thang M."/>
            <person name="Chan C."/>
        </authorList>
    </citation>
    <scope>NUCLEOTIDE SEQUENCE [LARGE SCALE GENOMIC DNA]</scope>
</reference>
<protein>
    <submittedName>
        <fullName evidence="2">Uncharacterized protein</fullName>
    </submittedName>
</protein>
<feature type="non-terminal residue" evidence="2">
    <location>
        <position position="859"/>
    </location>
</feature>
<feature type="region of interest" description="Disordered" evidence="1">
    <location>
        <begin position="767"/>
        <end position="859"/>
    </location>
</feature>
<sequence length="859" mass="93814">MAAQWARAGCTRVAGPLASALGTPAAAPRSSTGNGLLCGEWRLDQVFGVRRLPCTMVWISDFIRTYVDQQARSGKHIHAARAAFGGVAIGPLTEHKDRQFRKGTQAWFAGGVCQNCPAERPGGCPASTARHGTPTRAAAPGLGGAVSNSFSDRFPVFEYEPPSKVRDTLQRQTTMCSNSAAGSQAKTSDFNVLFLPVWIVLHIFRPARPATVAPLRAPGRSGSAAVFGYGPGRRTFQATVAPCWVLCVALEGLEAGLQEEAAPGRDRTLPGEYTTSRWQPRPDATGERPSHMAMSDIEHAALSADHGSGLLDVNHMTITCAQIDFINRGAITKADVLLTESKLKLIPQPSGLAHDAMIQGSDIDETKKLMDVRVTHLIRNVTVYINNMPELQERECINIVTTRLVIFWPGNDTIPVFKVLYIDSTIYSDHEGIQMSDIVVRFYARELAREFIAIGSGLDVHDNYFDVTGRIPHCHEDEIVDAQKLTWQRMQLSVSLCRENAVKPMYTERTWHRVPVFENDRRCLLSREPHRSRKTGQNAYGWILGQDGRPLYAVQSARIAPPASGWRKFQGTPPAPEVQAFAGPAEAEAAAAAAACAAKGLKERGNALFGARDFEGAEACWTRAIDLGDRLQDEELCVALLANRAQVRLRRKKWREARSQNRRQTRPRLLGKLVPTPWRHPVTGRVSALLVAAVAPSVEGDAVRAALLALVSGAGSEVDAGHKAKRCGSCQRRRGYADAADFAERCLKAHPGHPDAESLLAGVRKMEAEEAPRRPQGKAPAQEAGTGRDQPAGASIEQPDLGPRSTTPEEKPPLHELPYHKMGLPKEQVEMMDKFFGDMRMQKETAARAKSAEEGAQPQ</sequence>